<evidence type="ECO:0000313" key="1">
    <source>
        <dbReference type="EMBL" id="SEA47541.1"/>
    </source>
</evidence>
<dbReference type="InterPro" id="IPR001387">
    <property type="entry name" value="Cro/C1-type_HTH"/>
</dbReference>
<dbReference type="EMBL" id="FNRK01000011">
    <property type="protein sequence ID" value="SEA47541.1"/>
    <property type="molecule type" value="Genomic_DNA"/>
</dbReference>
<gene>
    <name evidence="1" type="ORF">SAMN04515656_11180</name>
</gene>
<proteinExistence type="predicted"/>
<dbReference type="GO" id="GO:0003677">
    <property type="term" value="F:DNA binding"/>
    <property type="evidence" value="ECO:0007669"/>
    <property type="project" value="InterPro"/>
</dbReference>
<name>A0A1H4BHC9_9FIRM</name>
<accession>A0A1H4BHC9</accession>
<evidence type="ECO:0008006" key="3">
    <source>
        <dbReference type="Google" id="ProtNLM"/>
    </source>
</evidence>
<dbReference type="STRING" id="81409.SAMN04515656_11180"/>
<protein>
    <recommendedName>
        <fullName evidence="3">Helix-turn-helix</fullName>
    </recommendedName>
</protein>
<organism evidence="1 2">
    <name type="scientific">Eubacterium aggregans</name>
    <dbReference type="NCBI Taxonomy" id="81409"/>
    <lineage>
        <taxon>Bacteria</taxon>
        <taxon>Bacillati</taxon>
        <taxon>Bacillota</taxon>
        <taxon>Clostridia</taxon>
        <taxon>Eubacteriales</taxon>
        <taxon>Eubacteriaceae</taxon>
        <taxon>Eubacterium</taxon>
    </lineage>
</organism>
<dbReference type="Gene3D" id="1.10.260.40">
    <property type="entry name" value="lambda repressor-like DNA-binding domains"/>
    <property type="match status" value="1"/>
</dbReference>
<dbReference type="CDD" id="cd00093">
    <property type="entry name" value="HTH_XRE"/>
    <property type="match status" value="1"/>
</dbReference>
<dbReference type="AlphaFoldDB" id="A0A1H4BHC9"/>
<dbReference type="InterPro" id="IPR010982">
    <property type="entry name" value="Lambda_DNA-bd_dom_sf"/>
</dbReference>
<reference evidence="1 2" key="1">
    <citation type="submission" date="2016-10" db="EMBL/GenBank/DDBJ databases">
        <authorList>
            <person name="de Groot N.N."/>
        </authorList>
    </citation>
    <scope>NUCLEOTIDE SEQUENCE [LARGE SCALE GENOMIC DNA]</scope>
    <source>
        <strain evidence="1 2">SR12</strain>
    </source>
</reference>
<keyword evidence="2" id="KW-1185">Reference proteome</keyword>
<dbReference type="Proteomes" id="UP000199394">
    <property type="component" value="Unassembled WGS sequence"/>
</dbReference>
<dbReference type="OrthoDB" id="3233490at2"/>
<dbReference type="SUPFAM" id="SSF47413">
    <property type="entry name" value="lambda repressor-like DNA-binding domains"/>
    <property type="match status" value="1"/>
</dbReference>
<evidence type="ECO:0000313" key="2">
    <source>
        <dbReference type="Proteomes" id="UP000199394"/>
    </source>
</evidence>
<sequence>MQNKPTDELLKILENCSMETAISLGIQMDDAEGLTFCNYLAACQNHHGIELAEIAQSAQIHRTYIYQIADGRRNPGRDKVIAISLAGGFSLDETQRLLKLSGNGSLYPKTSRDAILIKALYQHLSVMDVNLILEKQALRSL</sequence>
<dbReference type="RefSeq" id="WP_090307279.1">
    <property type="nucleotide sequence ID" value="NZ_FNRK01000011.1"/>
</dbReference>